<dbReference type="AlphaFoldDB" id="A0A1C1YYS0"/>
<dbReference type="PANTHER" id="PTHR10272">
    <property type="entry name" value="PLATELET-ACTIVATING FACTOR ACETYLHYDROLASE"/>
    <property type="match status" value="1"/>
</dbReference>
<gene>
    <name evidence="5" type="ORF">AWJ14_05315</name>
</gene>
<dbReference type="Pfam" id="PF12146">
    <property type="entry name" value="Hydrolase_4"/>
    <property type="match status" value="1"/>
</dbReference>
<organism evidence="5 6">
    <name type="scientific">Hoeflea olei</name>
    <dbReference type="NCBI Taxonomy" id="1480615"/>
    <lineage>
        <taxon>Bacteria</taxon>
        <taxon>Pseudomonadati</taxon>
        <taxon>Pseudomonadota</taxon>
        <taxon>Alphaproteobacteria</taxon>
        <taxon>Hyphomicrobiales</taxon>
        <taxon>Rhizobiaceae</taxon>
        <taxon>Hoeflea</taxon>
    </lineage>
</organism>
<keyword evidence="2" id="KW-0442">Lipid degradation</keyword>
<dbReference type="SUPFAM" id="SSF53474">
    <property type="entry name" value="alpha/beta-Hydrolases"/>
    <property type="match status" value="1"/>
</dbReference>
<evidence type="ECO:0000256" key="1">
    <source>
        <dbReference type="ARBA" id="ARBA00022801"/>
    </source>
</evidence>
<dbReference type="PANTHER" id="PTHR10272:SF13">
    <property type="entry name" value="POLY(ETHYLENE TEREPHTHALATE) HYDROLASE"/>
    <property type="match status" value="1"/>
</dbReference>
<dbReference type="Proteomes" id="UP000094795">
    <property type="component" value="Unassembled WGS sequence"/>
</dbReference>
<accession>A0A1C1YYS0</accession>
<name>A0A1C1YYS0_9HYPH</name>
<dbReference type="STRING" id="1480615.AWJ14_05315"/>
<dbReference type="Gene3D" id="3.40.50.1820">
    <property type="entry name" value="alpha/beta hydrolase"/>
    <property type="match status" value="1"/>
</dbReference>
<protein>
    <submittedName>
        <fullName evidence="5">Dienelactone hydrolase</fullName>
    </submittedName>
</protein>
<dbReference type="GO" id="GO:0003847">
    <property type="term" value="F:1-alkyl-2-acetylglycerophosphocholine esterase activity"/>
    <property type="evidence" value="ECO:0007669"/>
    <property type="project" value="TreeGrafter"/>
</dbReference>
<evidence type="ECO:0000256" key="2">
    <source>
        <dbReference type="ARBA" id="ARBA00022963"/>
    </source>
</evidence>
<evidence type="ECO:0000313" key="5">
    <source>
        <dbReference type="EMBL" id="OCW58648.1"/>
    </source>
</evidence>
<reference evidence="5 6" key="1">
    <citation type="submission" date="2015-12" db="EMBL/GenBank/DDBJ databases">
        <authorList>
            <person name="Shamseldin A."/>
            <person name="Moawad H."/>
            <person name="Abd El-Rahim W.M."/>
            <person name="Sadowsky M.J."/>
        </authorList>
    </citation>
    <scope>NUCLEOTIDE SEQUENCE [LARGE SCALE GENOMIC DNA]</scope>
    <source>
        <strain evidence="5 6">JC234</strain>
    </source>
</reference>
<evidence type="ECO:0000313" key="6">
    <source>
        <dbReference type="Proteomes" id="UP000094795"/>
    </source>
</evidence>
<dbReference type="PIRSF" id="PIRSF031982">
    <property type="entry name" value="UCP031982_abhydr"/>
    <property type="match status" value="1"/>
</dbReference>
<dbReference type="InterPro" id="IPR022742">
    <property type="entry name" value="Hydrolase_4"/>
</dbReference>
<dbReference type="InterPro" id="IPR029058">
    <property type="entry name" value="AB_hydrolase_fold"/>
</dbReference>
<dbReference type="InterPro" id="IPR016986">
    <property type="entry name" value="UCP031982_abhydr"/>
</dbReference>
<comment type="caution">
    <text evidence="5">The sequence shown here is derived from an EMBL/GenBank/DDBJ whole genome shotgun (WGS) entry which is preliminary data.</text>
</comment>
<sequence>MATATFSLAPATARPALAAEAGTRTLAIPSAARGRDLAVTLWYPAQGDGETVAVGDNRVFAGTSASENAQPAAGRHPLVVLSHGSGSTVQAMAWLAARLAQAGYIVAGPNHPGTTSGDSSPADTAKIWARVDDLSTVVSALLADPGWSGSIDADRIGVLGFSLGGATAMEMAGARADLEAYAGYCDANPSMADCRWYRGGRAFVDGEMVAVDPVDLRQVDRDLFERDNRDPRIKAAVLVDPALARAFTPESLERIAIPMSFINLGAPGSVPVAVEAQGLAALTPQGTHATVAGAIHYSFLAECKPDAKAFLASVGDTDPICDDGGTRSRAELHRELVDLIKAELDRSLAP</sequence>
<dbReference type="EMBL" id="LQZT01000005">
    <property type="protein sequence ID" value="OCW58648.1"/>
    <property type="molecule type" value="Genomic_DNA"/>
</dbReference>
<evidence type="ECO:0000259" key="4">
    <source>
        <dbReference type="Pfam" id="PF12146"/>
    </source>
</evidence>
<keyword evidence="3" id="KW-0443">Lipid metabolism</keyword>
<keyword evidence="6" id="KW-1185">Reference proteome</keyword>
<keyword evidence="1 5" id="KW-0378">Hydrolase</keyword>
<evidence type="ECO:0000256" key="3">
    <source>
        <dbReference type="ARBA" id="ARBA00023098"/>
    </source>
</evidence>
<dbReference type="GO" id="GO:0016042">
    <property type="term" value="P:lipid catabolic process"/>
    <property type="evidence" value="ECO:0007669"/>
    <property type="project" value="UniProtKB-KW"/>
</dbReference>
<feature type="domain" description="Serine aminopeptidase S33" evidence="4">
    <location>
        <begin position="78"/>
        <end position="176"/>
    </location>
</feature>
<proteinExistence type="predicted"/>